<comment type="caution">
    <text evidence="2">The sequence shown here is derived from an EMBL/GenBank/DDBJ whole genome shotgun (WGS) entry which is preliminary data.</text>
</comment>
<dbReference type="Proteomes" id="UP000177682">
    <property type="component" value="Unassembled WGS sequence"/>
</dbReference>
<feature type="region of interest" description="Disordered" evidence="1">
    <location>
        <begin position="80"/>
        <end position="102"/>
    </location>
</feature>
<accession>A0A1F5PL39</accession>
<dbReference type="EMBL" id="MFEY01000005">
    <property type="protein sequence ID" value="OGE90577.1"/>
    <property type="molecule type" value="Genomic_DNA"/>
</dbReference>
<evidence type="ECO:0000313" key="2">
    <source>
        <dbReference type="EMBL" id="OGE90577.1"/>
    </source>
</evidence>
<reference evidence="2 3" key="1">
    <citation type="journal article" date="2016" name="Nat. Commun.">
        <title>Thousands of microbial genomes shed light on interconnected biogeochemical processes in an aquifer system.</title>
        <authorList>
            <person name="Anantharaman K."/>
            <person name="Brown C.T."/>
            <person name="Hug L.A."/>
            <person name="Sharon I."/>
            <person name="Castelle C.J."/>
            <person name="Probst A.J."/>
            <person name="Thomas B.C."/>
            <person name="Singh A."/>
            <person name="Wilkins M.J."/>
            <person name="Karaoz U."/>
            <person name="Brodie E.L."/>
            <person name="Williams K.H."/>
            <person name="Hubbard S.S."/>
            <person name="Banfield J.F."/>
        </authorList>
    </citation>
    <scope>NUCLEOTIDE SEQUENCE [LARGE SCALE GENOMIC DNA]</scope>
</reference>
<name>A0A1F5PL39_9BACT</name>
<proteinExistence type="predicted"/>
<sequence length="102" mass="11648">MDIKRQFKKHAEQHIHSPAHALADELSNKFSDKRHFGFYLKLALTHDHGFLRRIAGEVLESKTTRKPGALFAYLLKKNRNPDESQGLNKDAENSPSPKSDPK</sequence>
<evidence type="ECO:0000256" key="1">
    <source>
        <dbReference type="SAM" id="MobiDB-lite"/>
    </source>
</evidence>
<gene>
    <name evidence="2" type="ORF">A3E29_02160</name>
</gene>
<protein>
    <submittedName>
        <fullName evidence="2">Uncharacterized protein</fullName>
    </submittedName>
</protein>
<feature type="compositionally biased region" description="Polar residues" evidence="1">
    <location>
        <begin position="83"/>
        <end position="102"/>
    </location>
</feature>
<evidence type="ECO:0000313" key="3">
    <source>
        <dbReference type="Proteomes" id="UP000177682"/>
    </source>
</evidence>
<dbReference type="AlphaFoldDB" id="A0A1F5PL39"/>
<organism evidence="2 3">
    <name type="scientific">Candidatus Doudnabacteria bacterium RIFCSPHIGHO2_12_FULL_48_16</name>
    <dbReference type="NCBI Taxonomy" id="1817838"/>
    <lineage>
        <taxon>Bacteria</taxon>
        <taxon>Candidatus Doudnaibacteriota</taxon>
    </lineage>
</organism>